<evidence type="ECO:0000313" key="1">
    <source>
        <dbReference type="EMBL" id="QFY43171.1"/>
    </source>
</evidence>
<protein>
    <submittedName>
        <fullName evidence="1">Type VI secretion system baseplate subunit TssG</fullName>
    </submittedName>
</protein>
<dbReference type="OrthoDB" id="1523296at2"/>
<dbReference type="NCBIfam" id="TIGR03347">
    <property type="entry name" value="VI_chp_1"/>
    <property type="match status" value="1"/>
</dbReference>
<dbReference type="Proteomes" id="UP000325755">
    <property type="component" value="Chromosome"/>
</dbReference>
<dbReference type="InterPro" id="IPR010732">
    <property type="entry name" value="T6SS_TssG-like"/>
</dbReference>
<dbReference type="Pfam" id="PF06996">
    <property type="entry name" value="T6SS_TssG"/>
    <property type="match status" value="1"/>
</dbReference>
<reference evidence="1 2" key="1">
    <citation type="submission" date="2019-09" db="EMBL/GenBank/DDBJ databases">
        <title>Ecophysiology of the spiral-shaped methanotroph Methylospira mobilis as revealed by the complete genome sequence.</title>
        <authorList>
            <person name="Oshkin I.Y."/>
            <person name="Dedysh S.N."/>
            <person name="Miroshnikov K."/>
            <person name="Danilova O.V."/>
            <person name="Hakobyan A."/>
            <person name="Liesack W."/>
        </authorList>
    </citation>
    <scope>NUCLEOTIDE SEQUENCE [LARGE SCALE GENOMIC DNA]</scope>
    <source>
        <strain evidence="1 2">Shm1</strain>
    </source>
</reference>
<name>A0A5Q0BLS1_9GAMM</name>
<dbReference type="EMBL" id="CP044205">
    <property type="protein sequence ID" value="QFY43171.1"/>
    <property type="molecule type" value="Genomic_DNA"/>
</dbReference>
<dbReference type="PANTHER" id="PTHR35564">
    <property type="match status" value="1"/>
</dbReference>
<keyword evidence="2" id="KW-1185">Reference proteome</keyword>
<organism evidence="1 2">
    <name type="scientific">Candidatus Methylospira mobilis</name>
    <dbReference type="NCBI Taxonomy" id="1808979"/>
    <lineage>
        <taxon>Bacteria</taxon>
        <taxon>Pseudomonadati</taxon>
        <taxon>Pseudomonadota</taxon>
        <taxon>Gammaproteobacteria</taxon>
        <taxon>Methylococcales</taxon>
        <taxon>Methylococcaceae</taxon>
        <taxon>Candidatus Methylospira</taxon>
    </lineage>
</organism>
<proteinExistence type="predicted"/>
<accession>A0A5Q0BLS1</accession>
<dbReference type="RefSeq" id="WP_153249153.1">
    <property type="nucleotide sequence ID" value="NZ_CP044205.1"/>
</dbReference>
<dbReference type="AlphaFoldDB" id="A0A5Q0BLS1"/>
<dbReference type="InParanoid" id="A0A5Q0BLS1"/>
<dbReference type="PANTHER" id="PTHR35564:SF3">
    <property type="entry name" value="TYPE VI SECRETION SYSTEM BASEPLATE SUBUNIT TSSG"/>
    <property type="match status" value="1"/>
</dbReference>
<gene>
    <name evidence="1" type="primary">tssG</name>
    <name evidence="1" type="ORF">F6R98_11530</name>
</gene>
<sequence>MAGTRSESSTDILARLSAEGKEYGFFQAVRLLKLLEDVRVDYRPYLGLSFPGTDIAAIELMGPRHVRITASFLGLYGVTSPLPTFYTEDLLAEYRDGGKACREFLDMLTNRLYDLFYRAWLKHQLPFKLYEEHSESYLKYLYAFAGLSEPTVRSQISDSHRILRYLGIFNQQRKTLSDLTTLLRDYFNNKNIEIHPCVMYRQPIAVDQLTRLGRACSLLGETAILGARVADRSATIRIELSQLDDAAFRGFAPGSVQAEQLKHLLKFYLRQPLRVLLRLNIKPEVLASARLKAGKWNSLGFDTWLGHTSQPDPGQIESSREYVLCH</sequence>
<evidence type="ECO:0000313" key="2">
    <source>
        <dbReference type="Proteomes" id="UP000325755"/>
    </source>
</evidence>
<dbReference type="KEGG" id="mmob:F6R98_11530"/>